<feature type="transmembrane region" description="Helical" evidence="5">
    <location>
        <begin position="133"/>
        <end position="155"/>
    </location>
</feature>
<feature type="transmembrane region" description="Helical" evidence="5">
    <location>
        <begin position="20"/>
        <end position="46"/>
    </location>
</feature>
<accession>A0A1I0AG04</accession>
<dbReference type="HAMAP" id="MF_01350">
    <property type="entry name" value="NDH1_NuoH"/>
    <property type="match status" value="1"/>
</dbReference>
<evidence type="ECO:0000256" key="6">
    <source>
        <dbReference type="RuleBase" id="RU000471"/>
    </source>
</evidence>
<dbReference type="AlphaFoldDB" id="A0A1I0AG04"/>
<keyword evidence="8" id="KW-1185">Reference proteome</keyword>
<dbReference type="GO" id="GO:0009060">
    <property type="term" value="P:aerobic respiration"/>
    <property type="evidence" value="ECO:0007669"/>
    <property type="project" value="TreeGrafter"/>
</dbReference>
<comment type="function">
    <text evidence="5">NDH-1 shuttles electrons from NADH, via FMN and iron-sulfur (Fe-S) centers, to quinones in the respiratory chain. The immediate electron acceptor for the enzyme in this species is believed to be ubiquinone. Couples the redox reaction to proton translocation (for every two electrons transferred, four hydrogen ions are translocated across the cytoplasmic membrane), and thus conserves the redox energy in a proton gradient. This subunit may bind ubiquinone.</text>
</comment>
<keyword evidence="5" id="KW-0830">Ubiquinone</keyword>
<comment type="catalytic activity">
    <reaction evidence="5">
        <text>a quinone + NADH + 5 H(+)(in) = a quinol + NAD(+) + 4 H(+)(out)</text>
        <dbReference type="Rhea" id="RHEA:57888"/>
        <dbReference type="ChEBI" id="CHEBI:15378"/>
        <dbReference type="ChEBI" id="CHEBI:24646"/>
        <dbReference type="ChEBI" id="CHEBI:57540"/>
        <dbReference type="ChEBI" id="CHEBI:57945"/>
        <dbReference type="ChEBI" id="CHEBI:132124"/>
    </reaction>
</comment>
<evidence type="ECO:0000313" key="7">
    <source>
        <dbReference type="EMBL" id="SES92620.1"/>
    </source>
</evidence>
<name>A0A1I0AG04_9PROT</name>
<organism evidence="7 8">
    <name type="scientific">Nitrosomonas marina</name>
    <dbReference type="NCBI Taxonomy" id="917"/>
    <lineage>
        <taxon>Bacteria</taxon>
        <taxon>Pseudomonadati</taxon>
        <taxon>Pseudomonadota</taxon>
        <taxon>Betaproteobacteria</taxon>
        <taxon>Nitrosomonadales</taxon>
        <taxon>Nitrosomonadaceae</taxon>
        <taxon>Nitrosomonas</taxon>
    </lineage>
</organism>
<dbReference type="GO" id="GO:0016655">
    <property type="term" value="F:oxidoreductase activity, acting on NAD(P)H, quinone or similar compound as acceptor"/>
    <property type="evidence" value="ECO:0007669"/>
    <property type="project" value="UniProtKB-UniRule"/>
</dbReference>
<dbReference type="GO" id="GO:0003954">
    <property type="term" value="F:NADH dehydrogenase activity"/>
    <property type="evidence" value="ECO:0007669"/>
    <property type="project" value="TreeGrafter"/>
</dbReference>
<comment type="subunit">
    <text evidence="5">NDH-1 is composed of 14 different subunits. Subunits NuoA, H, J, K, L, M, N constitute the membrane sector of the complex.</text>
</comment>
<dbReference type="Proteomes" id="UP000199345">
    <property type="component" value="Unassembled WGS sequence"/>
</dbReference>
<keyword evidence="5" id="KW-0874">Quinone</keyword>
<dbReference type="GO" id="GO:0005886">
    <property type="term" value="C:plasma membrane"/>
    <property type="evidence" value="ECO:0007669"/>
    <property type="project" value="UniProtKB-SubCell"/>
</dbReference>
<keyword evidence="4 5" id="KW-0472">Membrane</keyword>
<keyword evidence="5" id="KW-1278">Translocase</keyword>
<keyword evidence="3 5" id="KW-1133">Transmembrane helix</keyword>
<dbReference type="PANTHER" id="PTHR11432">
    <property type="entry name" value="NADH DEHYDROGENASE SUBUNIT 1"/>
    <property type="match status" value="1"/>
</dbReference>
<feature type="transmembrane region" description="Helical" evidence="5">
    <location>
        <begin position="208"/>
        <end position="227"/>
    </location>
</feature>
<dbReference type="EC" id="7.1.1.-" evidence="5"/>
<evidence type="ECO:0000256" key="3">
    <source>
        <dbReference type="ARBA" id="ARBA00022989"/>
    </source>
</evidence>
<dbReference type="EMBL" id="FOIA01000007">
    <property type="protein sequence ID" value="SES92620.1"/>
    <property type="molecule type" value="Genomic_DNA"/>
</dbReference>
<dbReference type="RefSeq" id="WP_090657110.1">
    <property type="nucleotide sequence ID" value="NZ_FOIA01000007.1"/>
</dbReference>
<feature type="transmembrane region" description="Helical" evidence="5">
    <location>
        <begin position="99"/>
        <end position="121"/>
    </location>
</feature>
<feature type="transmembrane region" description="Helical" evidence="5">
    <location>
        <begin position="296"/>
        <end position="317"/>
    </location>
</feature>
<feature type="transmembrane region" description="Helical" evidence="5">
    <location>
        <begin position="329"/>
        <end position="351"/>
    </location>
</feature>
<keyword evidence="5 6" id="KW-0520">NAD</keyword>
<protein>
    <recommendedName>
        <fullName evidence="5">NADH-quinone oxidoreductase subunit H</fullName>
        <ecNumber evidence="5">7.1.1.-</ecNumber>
    </recommendedName>
    <alternativeName>
        <fullName evidence="5">NADH dehydrogenase I subunit H</fullName>
    </alternativeName>
    <alternativeName>
        <fullName evidence="5">NDH-1 subunit H</fullName>
    </alternativeName>
</protein>
<comment type="similarity">
    <text evidence="5 6">Belongs to the complex I subunit 1 family.</text>
</comment>
<dbReference type="PANTHER" id="PTHR11432:SF3">
    <property type="entry name" value="NADH-UBIQUINONE OXIDOREDUCTASE CHAIN 1"/>
    <property type="match status" value="1"/>
</dbReference>
<dbReference type="GO" id="GO:0048038">
    <property type="term" value="F:quinone binding"/>
    <property type="evidence" value="ECO:0007669"/>
    <property type="project" value="UniProtKB-KW"/>
</dbReference>
<gene>
    <name evidence="5" type="primary">nuoH</name>
    <name evidence="7" type="ORF">SAMN05216326_10715</name>
</gene>
<feature type="transmembrane region" description="Helical" evidence="5">
    <location>
        <begin position="167"/>
        <end position="188"/>
    </location>
</feature>
<feature type="transmembrane region" description="Helical" evidence="5">
    <location>
        <begin position="264"/>
        <end position="284"/>
    </location>
</feature>
<keyword evidence="2 5" id="KW-0812">Transmembrane</keyword>
<comment type="subcellular location">
    <subcellularLocation>
        <location evidence="5 6">Cell membrane</location>
        <topology evidence="5 6">Multi-pass membrane protein</topology>
    </subcellularLocation>
    <subcellularLocation>
        <location evidence="1">Membrane</location>
        <topology evidence="1">Multi-pass membrane protein</topology>
    </subcellularLocation>
</comment>
<evidence type="ECO:0000256" key="5">
    <source>
        <dbReference type="HAMAP-Rule" id="MF_01350"/>
    </source>
</evidence>
<dbReference type="OrthoDB" id="9803734at2"/>
<dbReference type="InterPro" id="IPR018086">
    <property type="entry name" value="NADH_UbQ_OxRdtase_su1_CS"/>
</dbReference>
<dbReference type="NCBIfam" id="NF004741">
    <property type="entry name" value="PRK06076.1-2"/>
    <property type="match status" value="1"/>
</dbReference>
<keyword evidence="5" id="KW-1003">Cell membrane</keyword>
<evidence type="ECO:0000256" key="2">
    <source>
        <dbReference type="ARBA" id="ARBA00022692"/>
    </source>
</evidence>
<dbReference type="PROSITE" id="PS00668">
    <property type="entry name" value="COMPLEX1_ND1_2"/>
    <property type="match status" value="1"/>
</dbReference>
<reference evidence="8" key="1">
    <citation type="submission" date="2016-10" db="EMBL/GenBank/DDBJ databases">
        <authorList>
            <person name="Varghese N."/>
            <person name="Submissions S."/>
        </authorList>
    </citation>
    <scope>NUCLEOTIDE SEQUENCE [LARGE SCALE GENOMIC DNA]</scope>
    <source>
        <strain evidence="8">Nm71</strain>
    </source>
</reference>
<sequence>MESIRQIFEQLFGYEWGGMLYTLATNITFISAIIVPLLLGVAYLTFAERKIIAYMQIRVGPNRVTFFGIPWLRGWGQPIADAVKALMKEIVIPTGANKFLFILAPILTIMPALAAWAVVPFSAELVLADINAGLLYILAMTSMGVYGVIIAGWASNSKYAFLGAMRSAAQVVSYELAMGFALVCVLMMSQSLNLGDIVNGQQGDSLLSWYLIPLFPMFLVYFISGVAETNRAPFDVAEGESEIVAGFHVDYSGMAFTVFFLAEYANMILVATLTAILFLGGWLPPLDIAPLNMIPGFIWLLLKIAFLLFFFLWFRATFPRYRYDQIMRLGWKVFIPITIIWIVVLGGIMQLPETVRGDFPLNLWF</sequence>
<evidence type="ECO:0000313" key="8">
    <source>
        <dbReference type="Proteomes" id="UP000199345"/>
    </source>
</evidence>
<dbReference type="InterPro" id="IPR001694">
    <property type="entry name" value="NADH_UbQ_OxRdtase_su1/FPO"/>
</dbReference>
<evidence type="ECO:0000256" key="1">
    <source>
        <dbReference type="ARBA" id="ARBA00004141"/>
    </source>
</evidence>
<evidence type="ECO:0000256" key="4">
    <source>
        <dbReference type="ARBA" id="ARBA00023136"/>
    </source>
</evidence>
<dbReference type="Pfam" id="PF00146">
    <property type="entry name" value="NADHdh"/>
    <property type="match status" value="1"/>
</dbReference>
<proteinExistence type="inferred from homology"/>